<feature type="domain" description="HMA" evidence="7">
    <location>
        <begin position="2"/>
        <end position="68"/>
    </location>
</feature>
<keyword evidence="9" id="KW-1185">Reference proteome</keyword>
<dbReference type="OrthoDB" id="9813965at2"/>
<dbReference type="RefSeq" id="WP_106006305.1">
    <property type="nucleotide sequence ID" value="NZ_CP136419.1"/>
</dbReference>
<evidence type="ECO:0000313" key="9">
    <source>
        <dbReference type="Proteomes" id="UP000238415"/>
    </source>
</evidence>
<protein>
    <recommendedName>
        <fullName evidence="2">Copper chaperone CopZ</fullName>
    </recommendedName>
</protein>
<evidence type="ECO:0000256" key="1">
    <source>
        <dbReference type="ARBA" id="ARBA00004496"/>
    </source>
</evidence>
<keyword evidence="6" id="KW-0143">Chaperone</keyword>
<dbReference type="PANTHER" id="PTHR46594:SF4">
    <property type="entry name" value="P-TYPE CATION-TRANSPORTING ATPASE"/>
    <property type="match status" value="1"/>
</dbReference>
<dbReference type="PANTHER" id="PTHR46594">
    <property type="entry name" value="P-TYPE CATION-TRANSPORTING ATPASE"/>
    <property type="match status" value="1"/>
</dbReference>
<dbReference type="InterPro" id="IPR006121">
    <property type="entry name" value="HMA_dom"/>
</dbReference>
<dbReference type="NCBIfam" id="TIGR00003">
    <property type="entry name" value="copper ion binding protein"/>
    <property type="match status" value="1"/>
</dbReference>
<dbReference type="FunFam" id="3.30.70.100:FF:000005">
    <property type="entry name" value="Copper-exporting P-type ATPase A"/>
    <property type="match status" value="1"/>
</dbReference>
<dbReference type="PRINTS" id="PR00946">
    <property type="entry name" value="HGSCAVENGER"/>
</dbReference>
<dbReference type="Gene3D" id="3.30.70.100">
    <property type="match status" value="1"/>
</dbReference>
<dbReference type="EMBL" id="PVXM01000056">
    <property type="protein sequence ID" value="PRR69291.1"/>
    <property type="molecule type" value="Genomic_DNA"/>
</dbReference>
<evidence type="ECO:0000313" key="8">
    <source>
        <dbReference type="EMBL" id="PRR69291.1"/>
    </source>
</evidence>
<dbReference type="GO" id="GO:0005507">
    <property type="term" value="F:copper ion binding"/>
    <property type="evidence" value="ECO:0007669"/>
    <property type="project" value="InterPro"/>
</dbReference>
<dbReference type="AlphaFoldDB" id="A0A2T0AL18"/>
<keyword evidence="3" id="KW-0963">Cytoplasm</keyword>
<dbReference type="InterPro" id="IPR017969">
    <property type="entry name" value="Heavy-metal-associated_CS"/>
</dbReference>
<evidence type="ECO:0000256" key="4">
    <source>
        <dbReference type="ARBA" id="ARBA00022723"/>
    </source>
</evidence>
<gene>
    <name evidence="8" type="primary">copZ</name>
    <name evidence="8" type="ORF">MOHU_23880</name>
</gene>
<evidence type="ECO:0000259" key="7">
    <source>
        <dbReference type="PROSITE" id="PS50846"/>
    </source>
</evidence>
<dbReference type="CDD" id="cd00371">
    <property type="entry name" value="HMA"/>
    <property type="match status" value="1"/>
</dbReference>
<sequence length="70" mass="7454">MAEGTLRVKGMSCQHCRMAVEKALKGLPGVTVATVDLAAGKAQVTYDPAKVTLEDMKKAVEEAGYEVDLE</sequence>
<evidence type="ECO:0000256" key="6">
    <source>
        <dbReference type="ARBA" id="ARBA00023186"/>
    </source>
</evidence>
<organism evidence="8 9">
    <name type="scientific">Neomoorella humiferrea</name>
    <dbReference type="NCBI Taxonomy" id="676965"/>
    <lineage>
        <taxon>Bacteria</taxon>
        <taxon>Bacillati</taxon>
        <taxon>Bacillota</taxon>
        <taxon>Clostridia</taxon>
        <taxon>Neomoorellales</taxon>
        <taxon>Neomoorellaceae</taxon>
        <taxon>Neomoorella</taxon>
    </lineage>
</organism>
<dbReference type="InterPro" id="IPR036163">
    <property type="entry name" value="HMA_dom_sf"/>
</dbReference>
<dbReference type="InterPro" id="IPR006122">
    <property type="entry name" value="HMA_Cu_ion-bd"/>
</dbReference>
<dbReference type="Pfam" id="PF00403">
    <property type="entry name" value="HMA"/>
    <property type="match status" value="1"/>
</dbReference>
<evidence type="ECO:0000256" key="3">
    <source>
        <dbReference type="ARBA" id="ARBA00022490"/>
    </source>
</evidence>
<dbReference type="InterPro" id="IPR001802">
    <property type="entry name" value="MerP/CopZ"/>
</dbReference>
<dbReference type="PROSITE" id="PS50846">
    <property type="entry name" value="HMA_2"/>
    <property type="match status" value="1"/>
</dbReference>
<accession>A0A2T0AL18</accession>
<dbReference type="GO" id="GO:0005737">
    <property type="term" value="C:cytoplasm"/>
    <property type="evidence" value="ECO:0007669"/>
    <property type="project" value="UniProtKB-SubCell"/>
</dbReference>
<evidence type="ECO:0000256" key="5">
    <source>
        <dbReference type="ARBA" id="ARBA00023008"/>
    </source>
</evidence>
<comment type="caution">
    <text evidence="8">The sequence shown here is derived from an EMBL/GenBank/DDBJ whole genome shotgun (WGS) entry which is preliminary data.</text>
</comment>
<dbReference type="SUPFAM" id="SSF55008">
    <property type="entry name" value="HMA, heavy metal-associated domain"/>
    <property type="match status" value="1"/>
</dbReference>
<reference evidence="8 9" key="1">
    <citation type="submission" date="2018-03" db="EMBL/GenBank/DDBJ databases">
        <title>Genome sequence of Moorella humiferrea DSM 23265.</title>
        <authorList>
            <person name="Poehlein A."/>
            <person name="Daniel R."/>
        </authorList>
    </citation>
    <scope>NUCLEOTIDE SEQUENCE [LARGE SCALE GENOMIC DNA]</scope>
    <source>
        <strain evidence="8 9">DSM 23265</strain>
    </source>
</reference>
<keyword evidence="5" id="KW-0186">Copper</keyword>
<dbReference type="NCBIfam" id="NF033795">
    <property type="entry name" value="chaper_CopZ_Bs"/>
    <property type="match status" value="1"/>
</dbReference>
<comment type="subcellular location">
    <subcellularLocation>
        <location evidence="1">Cytoplasm</location>
    </subcellularLocation>
</comment>
<keyword evidence="4" id="KW-0479">Metal-binding</keyword>
<name>A0A2T0AL18_9FIRM</name>
<dbReference type="PROSITE" id="PS01047">
    <property type="entry name" value="HMA_1"/>
    <property type="match status" value="1"/>
</dbReference>
<dbReference type="InterPro" id="IPR049740">
    <property type="entry name" value="CopZ"/>
</dbReference>
<dbReference type="Proteomes" id="UP000238415">
    <property type="component" value="Unassembled WGS sequence"/>
</dbReference>
<evidence type="ECO:0000256" key="2">
    <source>
        <dbReference type="ARBA" id="ARBA00015313"/>
    </source>
</evidence>
<proteinExistence type="predicted"/>